<organism evidence="2">
    <name type="scientific">marine sediment metagenome</name>
    <dbReference type="NCBI Taxonomy" id="412755"/>
    <lineage>
        <taxon>unclassified sequences</taxon>
        <taxon>metagenomes</taxon>
        <taxon>ecological metagenomes</taxon>
    </lineage>
</organism>
<dbReference type="Gene3D" id="1.10.260.40">
    <property type="entry name" value="lambda repressor-like DNA-binding domains"/>
    <property type="match status" value="1"/>
</dbReference>
<dbReference type="InterPro" id="IPR010982">
    <property type="entry name" value="Lambda_DNA-bd_dom_sf"/>
</dbReference>
<evidence type="ECO:0000259" key="1">
    <source>
        <dbReference type="PROSITE" id="PS50943"/>
    </source>
</evidence>
<dbReference type="AlphaFoldDB" id="X1VFU4"/>
<protein>
    <recommendedName>
        <fullName evidence="1">HTH cro/C1-type domain-containing protein</fullName>
    </recommendedName>
</protein>
<sequence>MEKQGVSQWLKERCHREHLSLRQAAANTGLSHATIGDIIKGGHPSAETIRKLAQGFGGNGERGLALEDRLLVLAGYRTERPREKLSEPLAQLMDKAKGLNEPQVKMMTQFVDFLIEIEGEH</sequence>
<dbReference type="PROSITE" id="PS50943">
    <property type="entry name" value="HTH_CROC1"/>
    <property type="match status" value="1"/>
</dbReference>
<dbReference type="Pfam" id="PF01381">
    <property type="entry name" value="HTH_3"/>
    <property type="match status" value="1"/>
</dbReference>
<accession>X1VFU4</accession>
<evidence type="ECO:0000313" key="2">
    <source>
        <dbReference type="EMBL" id="GAJ13351.1"/>
    </source>
</evidence>
<dbReference type="SUPFAM" id="SSF47413">
    <property type="entry name" value="lambda repressor-like DNA-binding domains"/>
    <property type="match status" value="1"/>
</dbReference>
<dbReference type="EMBL" id="BARW01033772">
    <property type="protein sequence ID" value="GAJ13351.1"/>
    <property type="molecule type" value="Genomic_DNA"/>
</dbReference>
<dbReference type="InterPro" id="IPR001387">
    <property type="entry name" value="Cro/C1-type_HTH"/>
</dbReference>
<dbReference type="CDD" id="cd00093">
    <property type="entry name" value="HTH_XRE"/>
    <property type="match status" value="1"/>
</dbReference>
<feature type="domain" description="HTH cro/C1-type" evidence="1">
    <location>
        <begin position="10"/>
        <end position="57"/>
    </location>
</feature>
<name>X1VFU4_9ZZZZ</name>
<dbReference type="GO" id="GO:0003677">
    <property type="term" value="F:DNA binding"/>
    <property type="evidence" value="ECO:0007669"/>
    <property type="project" value="InterPro"/>
</dbReference>
<proteinExistence type="predicted"/>
<gene>
    <name evidence="2" type="ORF">S12H4_53109</name>
</gene>
<dbReference type="SMART" id="SM00530">
    <property type="entry name" value="HTH_XRE"/>
    <property type="match status" value="1"/>
</dbReference>
<reference evidence="2" key="1">
    <citation type="journal article" date="2014" name="Front. Microbiol.">
        <title>High frequency of phylogenetically diverse reductive dehalogenase-homologous genes in deep subseafloor sedimentary metagenomes.</title>
        <authorList>
            <person name="Kawai M."/>
            <person name="Futagami T."/>
            <person name="Toyoda A."/>
            <person name="Takaki Y."/>
            <person name="Nishi S."/>
            <person name="Hori S."/>
            <person name="Arai W."/>
            <person name="Tsubouchi T."/>
            <person name="Morono Y."/>
            <person name="Uchiyama I."/>
            <person name="Ito T."/>
            <person name="Fujiyama A."/>
            <person name="Inagaki F."/>
            <person name="Takami H."/>
        </authorList>
    </citation>
    <scope>NUCLEOTIDE SEQUENCE</scope>
    <source>
        <strain evidence="2">Expedition CK06-06</strain>
    </source>
</reference>
<comment type="caution">
    <text evidence="2">The sequence shown here is derived from an EMBL/GenBank/DDBJ whole genome shotgun (WGS) entry which is preliminary data.</text>
</comment>